<keyword evidence="4 8" id="KW-1133">Transmembrane helix</keyword>
<dbReference type="PANTHER" id="PTHR43833:SF9">
    <property type="entry name" value="POTASSIUM CHANNEL PROTEIN YUGO-RELATED"/>
    <property type="match status" value="1"/>
</dbReference>
<dbReference type="InterPro" id="IPR036291">
    <property type="entry name" value="NAD(P)-bd_dom_sf"/>
</dbReference>
<proteinExistence type="predicted"/>
<comment type="caution">
    <text evidence="11">The sequence shown here is derived from an EMBL/GenBank/DDBJ whole genome shotgun (WGS) entry which is preliminary data.</text>
</comment>
<evidence type="ECO:0000313" key="11">
    <source>
        <dbReference type="EMBL" id="TQE93721.1"/>
    </source>
</evidence>
<sequence>MGLTFRTRLLGVIFTLVVLLAVGTLGYMWLEGWSWREALFMTIITLSTVGYGEVRPLSPEGQVFSMILILLGVGGAAYTFSTVTDYIVAGELRGVLRRRRTLRTIRKMHKHYIICGYGRVGRQVVEGLRANRFSVVVIDADPDVAAELDEKDIPHIIGDAADEEVLIQAGIDRASGLCTCLPSDATNVFTILSARTLNPDVYIVSRSNFYESEKKLRMAGADHVINPYWITGHRMAAQLLHPGVVEFLDVIMRQGELELRIEEIRISQDSPLAGKTLGQCQVRTETGVNVLAIRCHDGQIVTSPGPEYPLQVGDALIGLGTVAQLTKLARLAGDNRPWLHMADAH</sequence>
<dbReference type="Pfam" id="PF02080">
    <property type="entry name" value="TrkA_C"/>
    <property type="match status" value="1"/>
</dbReference>
<keyword evidence="12" id="KW-1185">Reference proteome</keyword>
<dbReference type="AlphaFoldDB" id="A0A540VAG3"/>
<evidence type="ECO:0000259" key="9">
    <source>
        <dbReference type="PROSITE" id="PS51201"/>
    </source>
</evidence>
<reference evidence="11 12" key="1">
    <citation type="submission" date="2019-06" db="EMBL/GenBank/DDBJ databases">
        <title>Genome sequence of Litorilinea aerophila BAA-2444.</title>
        <authorList>
            <person name="Maclea K.S."/>
            <person name="Maurais E.G."/>
            <person name="Iannazzi L.C."/>
        </authorList>
    </citation>
    <scope>NUCLEOTIDE SEQUENCE [LARGE SCALE GENOMIC DNA]</scope>
    <source>
        <strain evidence="11 12">ATCC BAA-2444</strain>
    </source>
</reference>
<dbReference type="PRINTS" id="PR01333">
    <property type="entry name" value="2POREKCHANEL"/>
</dbReference>
<dbReference type="Pfam" id="PF02254">
    <property type="entry name" value="TrkA_N"/>
    <property type="match status" value="1"/>
</dbReference>
<dbReference type="OrthoDB" id="9776294at2"/>
<keyword evidence="6 8" id="KW-0472">Membrane</keyword>
<dbReference type="EMBL" id="VIGC01000034">
    <property type="protein sequence ID" value="TQE93721.1"/>
    <property type="molecule type" value="Genomic_DNA"/>
</dbReference>
<dbReference type="RefSeq" id="WP_141611959.1">
    <property type="nucleotide sequence ID" value="NZ_VIGC02000034.1"/>
</dbReference>
<feature type="domain" description="RCK N-terminal" evidence="9">
    <location>
        <begin position="109"/>
        <end position="225"/>
    </location>
</feature>
<dbReference type="Gene3D" id="3.30.70.1450">
    <property type="entry name" value="Regulator of K+ conductance, C-terminal domain"/>
    <property type="match status" value="1"/>
</dbReference>
<dbReference type="Gene3D" id="3.40.50.720">
    <property type="entry name" value="NAD(P)-binding Rossmann-like Domain"/>
    <property type="match status" value="1"/>
</dbReference>
<accession>A0A540VAG3</accession>
<dbReference type="InterPro" id="IPR013099">
    <property type="entry name" value="K_chnl_dom"/>
</dbReference>
<dbReference type="SUPFAM" id="SSF81324">
    <property type="entry name" value="Voltage-gated potassium channels"/>
    <property type="match status" value="1"/>
</dbReference>
<evidence type="ECO:0000256" key="5">
    <source>
        <dbReference type="ARBA" id="ARBA00023065"/>
    </source>
</evidence>
<name>A0A540VAG3_9CHLR</name>
<dbReference type="PROSITE" id="PS51202">
    <property type="entry name" value="RCK_C"/>
    <property type="match status" value="1"/>
</dbReference>
<dbReference type="PROSITE" id="PS51201">
    <property type="entry name" value="RCK_N"/>
    <property type="match status" value="1"/>
</dbReference>
<dbReference type="SUPFAM" id="SSF51735">
    <property type="entry name" value="NAD(P)-binding Rossmann-fold domains"/>
    <property type="match status" value="1"/>
</dbReference>
<keyword evidence="5" id="KW-0406">Ion transport</keyword>
<evidence type="ECO:0000256" key="3">
    <source>
        <dbReference type="ARBA" id="ARBA00022692"/>
    </source>
</evidence>
<dbReference type="InParanoid" id="A0A540VAG3"/>
<dbReference type="Pfam" id="PF07885">
    <property type="entry name" value="Ion_trans_2"/>
    <property type="match status" value="1"/>
</dbReference>
<organism evidence="11 12">
    <name type="scientific">Litorilinea aerophila</name>
    <dbReference type="NCBI Taxonomy" id="1204385"/>
    <lineage>
        <taxon>Bacteria</taxon>
        <taxon>Bacillati</taxon>
        <taxon>Chloroflexota</taxon>
        <taxon>Caldilineae</taxon>
        <taxon>Caldilineales</taxon>
        <taxon>Caldilineaceae</taxon>
        <taxon>Litorilinea</taxon>
    </lineage>
</organism>
<dbReference type="Proteomes" id="UP000317371">
    <property type="component" value="Unassembled WGS sequence"/>
</dbReference>
<evidence type="ECO:0000256" key="2">
    <source>
        <dbReference type="ARBA" id="ARBA00022448"/>
    </source>
</evidence>
<dbReference type="InterPro" id="IPR006037">
    <property type="entry name" value="RCK_C"/>
</dbReference>
<keyword evidence="2" id="KW-0813">Transport</keyword>
<dbReference type="InterPro" id="IPR050721">
    <property type="entry name" value="Trk_Ktr_HKT_K-transport"/>
</dbReference>
<evidence type="ECO:0000313" key="12">
    <source>
        <dbReference type="Proteomes" id="UP000317371"/>
    </source>
</evidence>
<dbReference type="GO" id="GO:0005886">
    <property type="term" value="C:plasma membrane"/>
    <property type="evidence" value="ECO:0007669"/>
    <property type="project" value="UniProtKB-SubCell"/>
</dbReference>
<evidence type="ECO:0000256" key="6">
    <source>
        <dbReference type="ARBA" id="ARBA00023136"/>
    </source>
</evidence>
<evidence type="ECO:0000256" key="1">
    <source>
        <dbReference type="ARBA" id="ARBA00004651"/>
    </source>
</evidence>
<dbReference type="InterPro" id="IPR003280">
    <property type="entry name" value="2pore_dom_K_chnl"/>
</dbReference>
<evidence type="ECO:0000259" key="10">
    <source>
        <dbReference type="PROSITE" id="PS51202"/>
    </source>
</evidence>
<dbReference type="PANTHER" id="PTHR43833">
    <property type="entry name" value="POTASSIUM CHANNEL PROTEIN 2-RELATED-RELATED"/>
    <property type="match status" value="1"/>
</dbReference>
<dbReference type="InterPro" id="IPR036721">
    <property type="entry name" value="RCK_C_sf"/>
</dbReference>
<comment type="subcellular location">
    <subcellularLocation>
        <location evidence="1">Cell membrane</location>
        <topology evidence="1">Multi-pass membrane protein</topology>
    </subcellularLocation>
</comment>
<evidence type="ECO:0000256" key="7">
    <source>
        <dbReference type="ARBA" id="ARBA00023303"/>
    </source>
</evidence>
<dbReference type="InterPro" id="IPR003148">
    <property type="entry name" value="RCK_N"/>
</dbReference>
<feature type="transmembrane region" description="Helical" evidence="8">
    <location>
        <begin position="9"/>
        <end position="30"/>
    </location>
</feature>
<evidence type="ECO:0000256" key="4">
    <source>
        <dbReference type="ARBA" id="ARBA00022989"/>
    </source>
</evidence>
<dbReference type="SUPFAM" id="SSF116726">
    <property type="entry name" value="TrkA C-terminal domain-like"/>
    <property type="match status" value="1"/>
</dbReference>
<protein>
    <submittedName>
        <fullName evidence="11">Potassium channel protein</fullName>
    </submittedName>
</protein>
<evidence type="ECO:0000256" key="8">
    <source>
        <dbReference type="SAM" id="Phobius"/>
    </source>
</evidence>
<gene>
    <name evidence="11" type="ORF">FKZ61_20130</name>
</gene>
<keyword evidence="7 11" id="KW-0407">Ion channel</keyword>
<keyword evidence="3 8" id="KW-0812">Transmembrane</keyword>
<dbReference type="Gene3D" id="1.10.287.70">
    <property type="match status" value="1"/>
</dbReference>
<feature type="transmembrane region" description="Helical" evidence="8">
    <location>
        <begin position="63"/>
        <end position="89"/>
    </location>
</feature>
<dbReference type="GO" id="GO:0005267">
    <property type="term" value="F:potassium channel activity"/>
    <property type="evidence" value="ECO:0007669"/>
    <property type="project" value="InterPro"/>
</dbReference>
<feature type="domain" description="RCK C-terminal" evidence="10">
    <location>
        <begin position="248"/>
        <end position="334"/>
    </location>
</feature>